<dbReference type="Proteomes" id="UP000198287">
    <property type="component" value="Unassembled WGS sequence"/>
</dbReference>
<accession>A0A226EQJ6</accession>
<feature type="region of interest" description="Disordered" evidence="1">
    <location>
        <begin position="228"/>
        <end position="276"/>
    </location>
</feature>
<reference evidence="2 3" key="1">
    <citation type="submission" date="2015-12" db="EMBL/GenBank/DDBJ databases">
        <title>The genome of Folsomia candida.</title>
        <authorList>
            <person name="Faddeeva A."/>
            <person name="Derks M.F."/>
            <person name="Anvar Y."/>
            <person name="Smit S."/>
            <person name="Van Straalen N."/>
            <person name="Roelofs D."/>
        </authorList>
    </citation>
    <scope>NUCLEOTIDE SEQUENCE [LARGE SCALE GENOMIC DNA]</scope>
    <source>
        <strain evidence="2 3">VU population</strain>
        <tissue evidence="2">Whole body</tissue>
    </source>
</reference>
<evidence type="ECO:0000313" key="3">
    <source>
        <dbReference type="Proteomes" id="UP000198287"/>
    </source>
</evidence>
<evidence type="ECO:0000313" key="2">
    <source>
        <dbReference type="EMBL" id="OXA59902.1"/>
    </source>
</evidence>
<evidence type="ECO:0000256" key="1">
    <source>
        <dbReference type="SAM" id="MobiDB-lite"/>
    </source>
</evidence>
<proteinExistence type="predicted"/>
<gene>
    <name evidence="2" type="ORF">Fcan01_04116</name>
</gene>
<dbReference type="AlphaFoldDB" id="A0A226EQJ6"/>
<protein>
    <submittedName>
        <fullName evidence="2">Uncharacterized protein</fullName>
    </submittedName>
</protein>
<feature type="compositionally biased region" description="Basic and acidic residues" evidence="1">
    <location>
        <begin position="254"/>
        <end position="266"/>
    </location>
</feature>
<feature type="region of interest" description="Disordered" evidence="1">
    <location>
        <begin position="154"/>
        <end position="186"/>
    </location>
</feature>
<name>A0A226EQJ6_FOLCA</name>
<dbReference type="EMBL" id="LNIX01000002">
    <property type="protein sequence ID" value="OXA59902.1"/>
    <property type="molecule type" value="Genomic_DNA"/>
</dbReference>
<keyword evidence="3" id="KW-1185">Reference proteome</keyword>
<sequence length="349" mass="39821">MASLYRPRPKCKKIASSSGNANTDRRHCYMCKMPFVPDIPLSEEEIKTYVVDDDLPTPLHLLIPLAQQGLKEMCTYYHIDQDTVLNKQSLDDKTGTFVKDFLPVNDAFCLLCVRHLAHVGRMKEDIECLTKAKLQKLEALGELMTVMKEKHRYFDSPPKKKKKLALERKKDKDYDSDQDSMAGEDTPWAELRKGVVKSEEEINYIETYGNPIVKVPEPYVHEYVDLISSDSSDSSSSDDDEPVQSVDNAEADETDKSSDEAAKENRSSGYQSDPDDDLSCQFLDFESIKPTHLQKAQQLRHHFTETDGHLICSKCGAWVTRNKVPVGENAETKILMHIFDKHFPEFHNL</sequence>
<organism evidence="2 3">
    <name type="scientific">Folsomia candida</name>
    <name type="common">Springtail</name>
    <dbReference type="NCBI Taxonomy" id="158441"/>
    <lineage>
        <taxon>Eukaryota</taxon>
        <taxon>Metazoa</taxon>
        <taxon>Ecdysozoa</taxon>
        <taxon>Arthropoda</taxon>
        <taxon>Hexapoda</taxon>
        <taxon>Collembola</taxon>
        <taxon>Entomobryomorpha</taxon>
        <taxon>Isotomoidea</taxon>
        <taxon>Isotomidae</taxon>
        <taxon>Proisotominae</taxon>
        <taxon>Folsomia</taxon>
    </lineage>
</organism>
<feature type="compositionally biased region" description="Basic and acidic residues" evidence="1">
    <location>
        <begin position="154"/>
        <end position="175"/>
    </location>
</feature>
<comment type="caution">
    <text evidence="2">The sequence shown here is derived from an EMBL/GenBank/DDBJ whole genome shotgun (WGS) entry which is preliminary data.</text>
</comment>